<dbReference type="PANTHER" id="PTHR30163:SF9">
    <property type="entry name" value="MEMBRANE-BOUND LYTIC MUREIN TRANSGLYCOSYLASE B"/>
    <property type="match status" value="1"/>
</dbReference>
<keyword evidence="2" id="KW-0732">Signal</keyword>
<proteinExistence type="predicted"/>
<evidence type="ECO:0000259" key="3">
    <source>
        <dbReference type="Pfam" id="PF13406"/>
    </source>
</evidence>
<accession>A0A1F6V1A6</accession>
<dbReference type="GO" id="GO:0008933">
    <property type="term" value="F:peptidoglycan lytic transglycosylase activity"/>
    <property type="evidence" value="ECO:0007669"/>
    <property type="project" value="TreeGrafter"/>
</dbReference>
<dbReference type="NCBIfam" id="TIGR02282">
    <property type="entry name" value="MltB"/>
    <property type="match status" value="1"/>
</dbReference>
<dbReference type="Proteomes" id="UP000179076">
    <property type="component" value="Unassembled WGS sequence"/>
</dbReference>
<dbReference type="Pfam" id="PF13406">
    <property type="entry name" value="SLT_2"/>
    <property type="match status" value="1"/>
</dbReference>
<evidence type="ECO:0000313" key="4">
    <source>
        <dbReference type="EMBL" id="OGI63541.1"/>
    </source>
</evidence>
<dbReference type="InterPro" id="IPR031304">
    <property type="entry name" value="SLT_2"/>
</dbReference>
<evidence type="ECO:0000256" key="2">
    <source>
        <dbReference type="SAM" id="SignalP"/>
    </source>
</evidence>
<dbReference type="InterPro" id="IPR043426">
    <property type="entry name" value="MltB-like"/>
</dbReference>
<feature type="signal peptide" evidence="2">
    <location>
        <begin position="1"/>
        <end position="22"/>
    </location>
</feature>
<evidence type="ECO:0000256" key="1">
    <source>
        <dbReference type="PIRSR" id="PIRSR611757-1"/>
    </source>
</evidence>
<feature type="chain" id="PRO_5009527109" evidence="2">
    <location>
        <begin position="23"/>
        <end position="335"/>
    </location>
</feature>
<feature type="active site" evidence="1">
    <location>
        <position position="123"/>
    </location>
</feature>
<evidence type="ECO:0000313" key="5">
    <source>
        <dbReference type="Proteomes" id="UP000179076"/>
    </source>
</evidence>
<gene>
    <name evidence="4" type="ORF">A2W18_01305</name>
</gene>
<dbReference type="Gene3D" id="1.10.530.10">
    <property type="match status" value="1"/>
</dbReference>
<dbReference type="AlphaFoldDB" id="A0A1F6V1A6"/>
<sequence>MRFQKFLYALALFGLLTLPAGAVSVADYPALARLIDSLVANHGFDRAALERLFAAASLQPQVIVAINRPHETSPWYVYRRGFITEDRIELGTRFWRDHRDALARAERRYGVPAELIVAIIGVETRYGIHQGSHSVLDSLLTLTLDYPRRADFFRNELEQFLLLTRELQIEPSSVKGSYAGALGIPQFIASSYRHYAVDFDDDNRRDLFGNSTDAIGSVANFLSRHGWTAGQPIVDAAQVPAPPKAQPKQRPADALLPLRQWLAYGVAPQPDGSAPATVDAERAAALITLQGEAGPLYYLGYDNFFVITRYNRSHNYAMAVNELARMIRSRYQLES</sequence>
<reference evidence="4 5" key="1">
    <citation type="journal article" date="2016" name="Nat. Commun.">
        <title>Thousands of microbial genomes shed light on interconnected biogeochemical processes in an aquifer system.</title>
        <authorList>
            <person name="Anantharaman K."/>
            <person name="Brown C.T."/>
            <person name="Hug L.A."/>
            <person name="Sharon I."/>
            <person name="Castelle C.J."/>
            <person name="Probst A.J."/>
            <person name="Thomas B.C."/>
            <person name="Singh A."/>
            <person name="Wilkins M.J."/>
            <person name="Karaoz U."/>
            <person name="Brodie E.L."/>
            <person name="Williams K.H."/>
            <person name="Hubbard S.S."/>
            <person name="Banfield J.F."/>
        </authorList>
    </citation>
    <scope>NUCLEOTIDE SEQUENCE [LARGE SCALE GENOMIC DNA]</scope>
</reference>
<feature type="domain" description="Transglycosylase SLT" evidence="3">
    <location>
        <begin position="30"/>
        <end position="324"/>
    </location>
</feature>
<dbReference type="EMBL" id="MFSP01000152">
    <property type="protein sequence ID" value="OGI63541.1"/>
    <property type="molecule type" value="Genomic_DNA"/>
</dbReference>
<comment type="caution">
    <text evidence="4">The sequence shown here is derived from an EMBL/GenBank/DDBJ whole genome shotgun (WGS) entry which is preliminary data.</text>
</comment>
<dbReference type="InterPro" id="IPR023346">
    <property type="entry name" value="Lysozyme-like_dom_sf"/>
</dbReference>
<dbReference type="SUPFAM" id="SSF53955">
    <property type="entry name" value="Lysozyme-like"/>
    <property type="match status" value="1"/>
</dbReference>
<dbReference type="FunFam" id="1.10.8.350:FF:000001">
    <property type="entry name" value="Lytic murein transglycosylase B"/>
    <property type="match status" value="1"/>
</dbReference>
<organism evidence="4 5">
    <name type="scientific">Candidatus Muproteobacteria bacterium RBG_16_60_9</name>
    <dbReference type="NCBI Taxonomy" id="1817755"/>
    <lineage>
        <taxon>Bacteria</taxon>
        <taxon>Pseudomonadati</taxon>
        <taxon>Pseudomonadota</taxon>
        <taxon>Candidatus Muproteobacteria</taxon>
    </lineage>
</organism>
<dbReference type="PANTHER" id="PTHR30163">
    <property type="entry name" value="MEMBRANE-BOUND LYTIC MUREIN TRANSGLYCOSYLASE B"/>
    <property type="match status" value="1"/>
</dbReference>
<dbReference type="CDD" id="cd13399">
    <property type="entry name" value="Slt35-like"/>
    <property type="match status" value="1"/>
</dbReference>
<dbReference type="GO" id="GO:0009253">
    <property type="term" value="P:peptidoglycan catabolic process"/>
    <property type="evidence" value="ECO:0007669"/>
    <property type="project" value="TreeGrafter"/>
</dbReference>
<name>A0A1F6V1A6_9PROT</name>
<dbReference type="Gene3D" id="1.10.8.350">
    <property type="entry name" value="Bacterial muramidase"/>
    <property type="match status" value="1"/>
</dbReference>
<protein>
    <submittedName>
        <fullName evidence="4">Lytic murein transglycosylase B</fullName>
    </submittedName>
</protein>
<dbReference type="InterPro" id="IPR011757">
    <property type="entry name" value="Lytic_transglycosylase_MltB"/>
</dbReference>